<dbReference type="FunFam" id="3.90.1150.10:FF:000063">
    <property type="entry name" value="Probable cystathionine gamma-synthase"/>
    <property type="match status" value="1"/>
</dbReference>
<dbReference type="GO" id="GO:0003962">
    <property type="term" value="F:cystathionine gamma-synthase activity"/>
    <property type="evidence" value="ECO:0007669"/>
    <property type="project" value="UniProtKB-EC"/>
</dbReference>
<reference evidence="13 14" key="1">
    <citation type="submission" date="2020-05" db="EMBL/GenBank/DDBJ databases">
        <title>Identification and distribution of gene clusters putatively required for synthesis of sphingolipid metabolism inhibitors in phylogenetically diverse species of the filamentous fungus Fusarium.</title>
        <authorList>
            <person name="Kim H.-S."/>
            <person name="Busman M."/>
            <person name="Brown D.W."/>
            <person name="Divon H."/>
            <person name="Uhlig S."/>
            <person name="Proctor R.H."/>
        </authorList>
    </citation>
    <scope>NUCLEOTIDE SEQUENCE [LARGE SCALE GENOMIC DNA]</scope>
    <source>
        <strain evidence="13 14">NRRL 20693</strain>
    </source>
</reference>
<evidence type="ECO:0000256" key="7">
    <source>
        <dbReference type="ARBA" id="ARBA00058439"/>
    </source>
</evidence>
<evidence type="ECO:0000256" key="5">
    <source>
        <dbReference type="ARBA" id="ARBA00023167"/>
    </source>
</evidence>
<dbReference type="InterPro" id="IPR000277">
    <property type="entry name" value="Cys/Met-Metab_PyrdxlP-dep_enz"/>
</dbReference>
<dbReference type="InterPro" id="IPR015424">
    <property type="entry name" value="PyrdxlP-dep_Trfase"/>
</dbReference>
<dbReference type="PANTHER" id="PTHR42699:SF1">
    <property type="entry name" value="CYSTATHIONINE GAMMA-SYNTHASE-RELATED"/>
    <property type="match status" value="1"/>
</dbReference>
<dbReference type="SUPFAM" id="SSF53383">
    <property type="entry name" value="PLP-dependent transferases"/>
    <property type="match status" value="1"/>
</dbReference>
<protein>
    <recommendedName>
        <fullName evidence="10">cystathionine gamma-synthase</fullName>
        <ecNumber evidence="10">2.5.1.48</ecNumber>
    </recommendedName>
    <alternativeName>
        <fullName evidence="11">O-succinylhomoserine (thiol)-lyase</fullName>
    </alternativeName>
</protein>
<comment type="similarity">
    <text evidence="9">Belongs to the trans-sulfuration enzymes family. MET7 subfamily.</text>
</comment>
<comment type="pathway">
    <text evidence="8">Amino-acid biosynthesis; L-methionine biosynthesis via de novo pathway; L-cystathionine from O-succinyl-L-homoserine: step 1/1.</text>
</comment>
<comment type="catalytic activity">
    <reaction evidence="6">
        <text>O-succinyl-L-homoserine + L-cysteine = L,L-cystathionine + succinate + H(+)</text>
        <dbReference type="Rhea" id="RHEA:20397"/>
        <dbReference type="ChEBI" id="CHEBI:15378"/>
        <dbReference type="ChEBI" id="CHEBI:30031"/>
        <dbReference type="ChEBI" id="CHEBI:35235"/>
        <dbReference type="ChEBI" id="CHEBI:57661"/>
        <dbReference type="ChEBI" id="CHEBI:58161"/>
        <dbReference type="EC" id="2.5.1.48"/>
    </reaction>
</comment>
<keyword evidence="5" id="KW-0486">Methionine biosynthesis</keyword>
<evidence type="ECO:0000256" key="4">
    <source>
        <dbReference type="ARBA" id="ARBA00022898"/>
    </source>
</evidence>
<dbReference type="EC" id="2.5.1.48" evidence="10"/>
<evidence type="ECO:0000256" key="3">
    <source>
        <dbReference type="ARBA" id="ARBA00022679"/>
    </source>
</evidence>
<keyword evidence="2" id="KW-0028">Amino-acid biosynthesis</keyword>
<evidence type="ECO:0000313" key="13">
    <source>
        <dbReference type="EMBL" id="KAF5677266.1"/>
    </source>
</evidence>
<comment type="caution">
    <text evidence="13">The sequence shown here is derived from an EMBL/GenBank/DDBJ whole genome shotgun (WGS) entry which is preliminary data.</text>
</comment>
<dbReference type="Gene3D" id="3.90.1150.10">
    <property type="entry name" value="Aspartate Aminotransferase, domain 1"/>
    <property type="match status" value="1"/>
</dbReference>
<evidence type="ECO:0000256" key="9">
    <source>
        <dbReference type="ARBA" id="ARBA00061376"/>
    </source>
</evidence>
<dbReference type="Proteomes" id="UP000567885">
    <property type="component" value="Unassembled WGS sequence"/>
</dbReference>
<evidence type="ECO:0000256" key="10">
    <source>
        <dbReference type="ARBA" id="ARBA00066530"/>
    </source>
</evidence>
<organism evidence="13 14">
    <name type="scientific">Fusarium heterosporum</name>
    <dbReference type="NCBI Taxonomy" id="42747"/>
    <lineage>
        <taxon>Eukaryota</taxon>
        <taxon>Fungi</taxon>
        <taxon>Dikarya</taxon>
        <taxon>Ascomycota</taxon>
        <taxon>Pezizomycotina</taxon>
        <taxon>Sordariomycetes</taxon>
        <taxon>Hypocreomycetidae</taxon>
        <taxon>Hypocreales</taxon>
        <taxon>Nectriaceae</taxon>
        <taxon>Fusarium</taxon>
        <taxon>Fusarium heterosporum species complex</taxon>
    </lineage>
</organism>
<dbReference type="OrthoDB" id="10047078at2759"/>
<evidence type="ECO:0000256" key="1">
    <source>
        <dbReference type="ARBA" id="ARBA00001933"/>
    </source>
</evidence>
<keyword evidence="14" id="KW-1185">Reference proteome</keyword>
<feature type="compositionally biased region" description="Basic residues" evidence="12">
    <location>
        <begin position="182"/>
        <end position="191"/>
    </location>
</feature>
<dbReference type="Pfam" id="PF01053">
    <property type="entry name" value="Cys_Met_Meta_PP"/>
    <property type="match status" value="1"/>
</dbReference>
<feature type="compositionally biased region" description="Low complexity" evidence="12">
    <location>
        <begin position="200"/>
        <end position="215"/>
    </location>
</feature>
<dbReference type="AlphaFoldDB" id="A0A8H5WYZ5"/>
<dbReference type="GO" id="GO:0009086">
    <property type="term" value="P:methionine biosynthetic process"/>
    <property type="evidence" value="ECO:0007669"/>
    <property type="project" value="UniProtKB-KW"/>
</dbReference>
<keyword evidence="3" id="KW-0808">Transferase</keyword>
<keyword evidence="4" id="KW-0663">Pyridoxal phosphate</keyword>
<dbReference type="FunFam" id="3.40.640.10:FF:000111">
    <property type="entry name" value="Cystathionine gamma-synthase"/>
    <property type="match status" value="1"/>
</dbReference>
<evidence type="ECO:0000256" key="2">
    <source>
        <dbReference type="ARBA" id="ARBA00022605"/>
    </source>
</evidence>
<evidence type="ECO:0000256" key="12">
    <source>
        <dbReference type="SAM" id="MobiDB-lite"/>
    </source>
</evidence>
<dbReference type="PROSITE" id="PS00868">
    <property type="entry name" value="CYS_MET_METAB_PP"/>
    <property type="match status" value="1"/>
</dbReference>
<evidence type="ECO:0000313" key="14">
    <source>
        <dbReference type="Proteomes" id="UP000567885"/>
    </source>
</evidence>
<dbReference type="Gene3D" id="3.40.640.10">
    <property type="entry name" value="Type I PLP-dependent aspartate aminotransferase-like (Major domain)"/>
    <property type="match status" value="1"/>
</dbReference>
<dbReference type="EMBL" id="JAAGWQ010000026">
    <property type="protein sequence ID" value="KAF5677266.1"/>
    <property type="molecule type" value="Genomic_DNA"/>
</dbReference>
<dbReference type="GO" id="GO:0030170">
    <property type="term" value="F:pyridoxal phosphate binding"/>
    <property type="evidence" value="ECO:0007669"/>
    <property type="project" value="InterPro"/>
</dbReference>
<feature type="region of interest" description="Disordered" evidence="12">
    <location>
        <begin position="173"/>
        <end position="221"/>
    </location>
</feature>
<gene>
    <name evidence="13" type="ORF">FHETE_1778</name>
</gene>
<proteinExistence type="inferred from homology"/>
<evidence type="ECO:0000256" key="8">
    <source>
        <dbReference type="ARBA" id="ARBA00060510"/>
    </source>
</evidence>
<accession>A0A8H5WYZ5</accession>
<sequence>MPVIDLGESIPPDTAHAVSVSLPTWKSNVGYEEGEDWVVNRMTTGYPRFFVHKGIQAFAKDIVGRYGSAGQQAMLFPTPRVAKRCLDFILQRVSPELASQIRTIDFTLDKSKELSPVLKKLASTISAVIFPSEVFSIAKQYWQHTGEGTSSRRAEFCHGLFKEDLLVPLTRTRTPPEAAQGRPHRGPRRYTRPGSIDGVSSPAPTATKAAPSQTPVESIESSRFLEERFGRNLDLSMVERAQSAIRRRIAGAMAHEVDMSNDPLPAMTSNTRGMPNLEETDVYLYPAGMNAIFNAHRALLHAREPAQSINFGFPYVDTLKILQKFGPGCLFYGHASAGDLDDLEARLKNGERFLGLFCEFPGNPLLTCPDLTRIRKLADEYDFAVVVDETIGTFSNINVLPVADIVVSSLTKIFSGDSNVMGGGLVLNPESKYYRNLKTTMDEIYEDNYWPEDVIFMERNSRDFESRVVRINANSDAICKVLQTHPLVKRIYYPKLNDSKSHYEKVRLPDGGYGGLLSVVFQRKEYAQAFFDALDLAKGPSLGTNFTLASPYVLLAHYQELEWAEQFGVDPYLIRVSVGLEETTELGGTFTKALEAAEAVSVAS</sequence>
<comment type="function">
    <text evidence="7">Catalyzes the formation of L-cystathionine from O-succinyl-L-homoserine (OSHS) and L-cysteine, via a gamma-replacement reaction. In the absence of thiol, catalyzes gamma-elimination to form 2-oxobutanoate, succinate and ammonia.</text>
</comment>
<name>A0A8H5WYZ5_FUSHE</name>
<dbReference type="InterPro" id="IPR015421">
    <property type="entry name" value="PyrdxlP-dep_Trfase_major"/>
</dbReference>
<evidence type="ECO:0000256" key="6">
    <source>
        <dbReference type="ARBA" id="ARBA00051441"/>
    </source>
</evidence>
<dbReference type="InterPro" id="IPR054542">
    <property type="entry name" value="Cys_met_metab_PP"/>
</dbReference>
<evidence type="ECO:0000256" key="11">
    <source>
        <dbReference type="ARBA" id="ARBA00083849"/>
    </source>
</evidence>
<dbReference type="GO" id="GO:0019346">
    <property type="term" value="P:transsulfuration"/>
    <property type="evidence" value="ECO:0007669"/>
    <property type="project" value="InterPro"/>
</dbReference>
<comment type="cofactor">
    <cofactor evidence="1">
        <name>pyridoxal 5'-phosphate</name>
        <dbReference type="ChEBI" id="CHEBI:597326"/>
    </cofactor>
</comment>
<dbReference type="InterPro" id="IPR051750">
    <property type="entry name" value="Trans-sulfuration_enzymes"/>
</dbReference>
<dbReference type="PANTHER" id="PTHR42699">
    <property type="match status" value="1"/>
</dbReference>
<dbReference type="InterPro" id="IPR015422">
    <property type="entry name" value="PyrdxlP-dep_Trfase_small"/>
</dbReference>